<evidence type="ECO:0000256" key="1">
    <source>
        <dbReference type="ARBA" id="ARBA00023224"/>
    </source>
</evidence>
<keyword evidence="4" id="KW-0812">Transmembrane</keyword>
<evidence type="ECO:0000259" key="5">
    <source>
        <dbReference type="PROSITE" id="PS50111"/>
    </source>
</evidence>
<dbReference type="GO" id="GO:0016020">
    <property type="term" value="C:membrane"/>
    <property type="evidence" value="ECO:0007669"/>
    <property type="project" value="InterPro"/>
</dbReference>
<proteinExistence type="predicted"/>
<feature type="transmembrane region" description="Helical" evidence="4">
    <location>
        <begin position="67"/>
        <end position="87"/>
    </location>
</feature>
<keyword evidence="4" id="KW-1133">Transmembrane helix</keyword>
<feature type="domain" description="Methyl-accepting transducer" evidence="5">
    <location>
        <begin position="210"/>
        <end position="460"/>
    </location>
</feature>
<feature type="transmembrane region" description="Helical" evidence="4">
    <location>
        <begin position="16"/>
        <end position="37"/>
    </location>
</feature>
<organism evidence="6 7">
    <name type="scientific">Gracilibacillus oryzae</name>
    <dbReference type="NCBI Taxonomy" id="1672701"/>
    <lineage>
        <taxon>Bacteria</taxon>
        <taxon>Bacillati</taxon>
        <taxon>Bacillota</taxon>
        <taxon>Bacilli</taxon>
        <taxon>Bacillales</taxon>
        <taxon>Bacillaceae</taxon>
        <taxon>Gracilibacillus</taxon>
    </lineage>
</organism>
<keyword evidence="1 2" id="KW-0807">Transducer</keyword>
<feature type="transmembrane region" description="Helical" evidence="4">
    <location>
        <begin position="43"/>
        <end position="60"/>
    </location>
</feature>
<keyword evidence="4" id="KW-0472">Membrane</keyword>
<evidence type="ECO:0000256" key="2">
    <source>
        <dbReference type="PROSITE-ProRule" id="PRU00284"/>
    </source>
</evidence>
<feature type="transmembrane region" description="Helical" evidence="4">
    <location>
        <begin position="93"/>
        <end position="108"/>
    </location>
</feature>
<evidence type="ECO:0000256" key="3">
    <source>
        <dbReference type="SAM" id="Coils"/>
    </source>
</evidence>
<gene>
    <name evidence="6" type="ORF">F9U64_02655</name>
</gene>
<name>A0A7C8GWJ7_9BACI</name>
<dbReference type="AlphaFoldDB" id="A0A7C8GWJ7"/>
<dbReference type="SUPFAM" id="SSF58104">
    <property type="entry name" value="Methyl-accepting chemotaxis protein (MCP) signaling domain"/>
    <property type="match status" value="1"/>
</dbReference>
<dbReference type="RefSeq" id="WP_153401353.1">
    <property type="nucleotide sequence ID" value="NZ_ML762424.1"/>
</dbReference>
<dbReference type="OrthoDB" id="242546at2"/>
<dbReference type="PROSITE" id="PS50111">
    <property type="entry name" value="CHEMOTAXIS_TRANSDUC_2"/>
    <property type="match status" value="1"/>
</dbReference>
<dbReference type="PANTHER" id="PTHR32089:SF112">
    <property type="entry name" value="LYSOZYME-LIKE PROTEIN-RELATED"/>
    <property type="match status" value="1"/>
</dbReference>
<reference evidence="6 7" key="1">
    <citation type="submission" date="2019-10" db="EMBL/GenBank/DDBJ databases">
        <title>Gracilibacillus sp. nov. isolated from rice seeds.</title>
        <authorList>
            <person name="He S."/>
        </authorList>
    </citation>
    <scope>NUCLEOTIDE SEQUENCE [LARGE SCALE GENOMIC DNA]</scope>
    <source>
        <strain evidence="6 7">TD8</strain>
    </source>
</reference>
<evidence type="ECO:0000313" key="6">
    <source>
        <dbReference type="EMBL" id="KAB8138917.1"/>
    </source>
</evidence>
<comment type="caution">
    <text evidence="6">The sequence shown here is derived from an EMBL/GenBank/DDBJ whole genome shotgun (WGS) entry which is preliminary data.</text>
</comment>
<sequence>MRLVKEIQKKDISRKNLLMLVIMSITLSTGLGLSIMTGSKITSVYYGAELIIIIGLYFVVQKMLKKAAILPYLFVIIFYLSIILFIFTQGATASSFIIVIFLLLFSAIQMDRKVFFTGFILGLGAIFSNYYMMDKADETMLQLFQYALLLQILAGIIFYYVIKMAEEQFGQLETLFTKSENDRMNKEEQKKLIEESVQLVLSKIARVNTQLQENFQKQNEINFTIQEISQASQSQADQISDISNATNDTKRNVEIVHQTSQDLLEDSSKASELVVSGKKKMDTLNQNNQEMENTIGQLSRTFAELTEKIKETNQFADNIKEITEQTNLLALNASIEAARAGEAGKGFAVVADEIRKLADITGSTTEKITGNLSELNKANDSAVSQMDKSMQNFVMGMATTDEITGYFSELTKTIDTLNSSLANFTSLSEEVQTQSNGVESSTNELAAIIEQASASLEEMSTTIVSLTNSNQELVQVLDEAVEDTKKLQSDF</sequence>
<feature type="transmembrane region" description="Helical" evidence="4">
    <location>
        <begin position="115"/>
        <end position="132"/>
    </location>
</feature>
<dbReference type="GO" id="GO:0007165">
    <property type="term" value="P:signal transduction"/>
    <property type="evidence" value="ECO:0007669"/>
    <property type="project" value="UniProtKB-KW"/>
</dbReference>
<dbReference type="PANTHER" id="PTHR32089">
    <property type="entry name" value="METHYL-ACCEPTING CHEMOTAXIS PROTEIN MCPB"/>
    <property type="match status" value="1"/>
</dbReference>
<feature type="transmembrane region" description="Helical" evidence="4">
    <location>
        <begin position="144"/>
        <end position="162"/>
    </location>
</feature>
<dbReference type="Proteomes" id="UP000480246">
    <property type="component" value="Unassembled WGS sequence"/>
</dbReference>
<keyword evidence="3" id="KW-0175">Coiled coil</keyword>
<keyword evidence="7" id="KW-1185">Reference proteome</keyword>
<dbReference type="Pfam" id="PF00015">
    <property type="entry name" value="MCPsignal"/>
    <property type="match status" value="1"/>
</dbReference>
<evidence type="ECO:0000313" key="7">
    <source>
        <dbReference type="Proteomes" id="UP000480246"/>
    </source>
</evidence>
<dbReference type="EMBL" id="WEID01000012">
    <property type="protein sequence ID" value="KAB8138917.1"/>
    <property type="molecule type" value="Genomic_DNA"/>
</dbReference>
<protein>
    <submittedName>
        <fullName evidence="6">Chemotaxis protein</fullName>
    </submittedName>
</protein>
<accession>A0A7C8GWJ7</accession>
<dbReference type="Gene3D" id="1.10.287.950">
    <property type="entry name" value="Methyl-accepting chemotaxis protein"/>
    <property type="match status" value="1"/>
</dbReference>
<feature type="coiled-coil region" evidence="3">
    <location>
        <begin position="274"/>
        <end position="308"/>
    </location>
</feature>
<dbReference type="SMART" id="SM00283">
    <property type="entry name" value="MA"/>
    <property type="match status" value="1"/>
</dbReference>
<evidence type="ECO:0000256" key="4">
    <source>
        <dbReference type="SAM" id="Phobius"/>
    </source>
</evidence>
<dbReference type="InterPro" id="IPR004089">
    <property type="entry name" value="MCPsignal_dom"/>
</dbReference>